<dbReference type="Pfam" id="PF16080">
    <property type="entry name" value="Phage_holin_2_3"/>
    <property type="match status" value="1"/>
</dbReference>
<protein>
    <submittedName>
        <fullName evidence="2">Similar to bacteriophage Gp13 protein</fullName>
    </submittedName>
</protein>
<name>A0A1N6MWU1_9GAMM</name>
<accession>A0A1N6MWU1</accession>
<organism evidence="2 3">
    <name type="scientific">Xenorhabdus innexi</name>
    <dbReference type="NCBI Taxonomy" id="290109"/>
    <lineage>
        <taxon>Bacteria</taxon>
        <taxon>Pseudomonadati</taxon>
        <taxon>Pseudomonadota</taxon>
        <taxon>Gammaproteobacteria</taxon>
        <taxon>Enterobacterales</taxon>
        <taxon>Morganellaceae</taxon>
        <taxon>Xenorhabdus</taxon>
    </lineage>
</organism>
<dbReference type="Proteomes" id="UP000196435">
    <property type="component" value="Unassembled WGS sequence"/>
</dbReference>
<dbReference type="AlphaFoldDB" id="A0A1N6MWU1"/>
<dbReference type="RefSeq" id="WP_086956787.1">
    <property type="nucleotide sequence ID" value="NZ_CAWNQC010000228.1"/>
</dbReference>
<evidence type="ECO:0000256" key="1">
    <source>
        <dbReference type="SAM" id="Phobius"/>
    </source>
</evidence>
<dbReference type="EMBL" id="FTLG01000091">
    <property type="protein sequence ID" value="SIP73300.1"/>
    <property type="molecule type" value="Genomic_DNA"/>
</dbReference>
<feature type="transmembrane region" description="Helical" evidence="1">
    <location>
        <begin position="29"/>
        <end position="48"/>
    </location>
</feature>
<keyword evidence="1" id="KW-1133">Transmembrane helix</keyword>
<evidence type="ECO:0000313" key="3">
    <source>
        <dbReference type="Proteomes" id="UP000196435"/>
    </source>
</evidence>
<sequence length="61" mass="6946">MRMDKYTSPTAYTWGAFTALFGALSLNDWAIVIGIICTIATFAVNWYYKHKEHTRNGKGQD</sequence>
<dbReference type="OrthoDB" id="6626733at2"/>
<gene>
    <name evidence="2" type="ORF">XIS1_1800023</name>
</gene>
<evidence type="ECO:0000313" key="2">
    <source>
        <dbReference type="EMBL" id="SIP73300.1"/>
    </source>
</evidence>
<proteinExistence type="predicted"/>
<dbReference type="InterPro" id="IPR032118">
    <property type="entry name" value="Phage_holin_HP1"/>
</dbReference>
<reference evidence="3" key="1">
    <citation type="submission" date="2016-12" db="EMBL/GenBank/DDBJ databases">
        <authorList>
            <person name="Gaudriault S."/>
        </authorList>
    </citation>
    <scope>NUCLEOTIDE SEQUENCE [LARGE SCALE GENOMIC DNA]</scope>
    <source>
        <strain evidence="3">HGB1681 (deposited as PTA-6826 in the American Type Culture Collection)</strain>
    </source>
</reference>
<keyword evidence="1" id="KW-0472">Membrane</keyword>
<keyword evidence="1" id="KW-0812">Transmembrane</keyword>